<dbReference type="AlphaFoldDB" id="A0A6C0EUS0"/>
<dbReference type="GO" id="GO:0005634">
    <property type="term" value="C:nucleus"/>
    <property type="evidence" value="ECO:0007669"/>
    <property type="project" value="TreeGrafter"/>
</dbReference>
<dbReference type="InterPro" id="IPR011009">
    <property type="entry name" value="Kinase-like_dom_sf"/>
</dbReference>
<dbReference type="SUPFAM" id="SSF56112">
    <property type="entry name" value="Protein kinase-like (PK-like)"/>
    <property type="match status" value="1"/>
</dbReference>
<evidence type="ECO:0008006" key="3">
    <source>
        <dbReference type="Google" id="ProtNLM"/>
    </source>
</evidence>
<name>A0A6C0EUS0_9ZZZZ</name>
<organism evidence="2">
    <name type="scientific">viral metagenome</name>
    <dbReference type="NCBI Taxonomy" id="1070528"/>
    <lineage>
        <taxon>unclassified sequences</taxon>
        <taxon>metagenomes</taxon>
        <taxon>organismal metagenomes</taxon>
    </lineage>
</organism>
<dbReference type="PANTHER" id="PTHR24419">
    <property type="entry name" value="INTERLEUKIN-1 RECEPTOR-ASSOCIATED KINASE"/>
    <property type="match status" value="1"/>
</dbReference>
<proteinExistence type="predicted"/>
<protein>
    <recommendedName>
        <fullName evidence="3">Protein kinase domain-containing protein</fullName>
    </recommendedName>
</protein>
<dbReference type="EMBL" id="MN738929">
    <property type="protein sequence ID" value="QHT31970.1"/>
    <property type="molecule type" value="Genomic_DNA"/>
</dbReference>
<reference evidence="2" key="1">
    <citation type="journal article" date="2020" name="Nature">
        <title>Giant virus diversity and host interactions through global metagenomics.</title>
        <authorList>
            <person name="Schulz F."/>
            <person name="Roux S."/>
            <person name="Paez-Espino D."/>
            <person name="Jungbluth S."/>
            <person name="Walsh D.A."/>
            <person name="Denef V.J."/>
            <person name="McMahon K.D."/>
            <person name="Konstantinidis K.T."/>
            <person name="Eloe-Fadrosh E.A."/>
            <person name="Kyrpides N.C."/>
            <person name="Woyke T."/>
        </authorList>
    </citation>
    <scope>NUCLEOTIDE SEQUENCE</scope>
    <source>
        <strain evidence="2">GVMAG-M-3300009159-65</strain>
    </source>
</reference>
<feature type="compositionally biased region" description="Acidic residues" evidence="1">
    <location>
        <begin position="238"/>
        <end position="252"/>
    </location>
</feature>
<dbReference type="GO" id="GO:0005737">
    <property type="term" value="C:cytoplasm"/>
    <property type="evidence" value="ECO:0007669"/>
    <property type="project" value="TreeGrafter"/>
</dbReference>
<feature type="region of interest" description="Disordered" evidence="1">
    <location>
        <begin position="235"/>
        <end position="271"/>
    </location>
</feature>
<evidence type="ECO:0000256" key="1">
    <source>
        <dbReference type="SAM" id="MobiDB-lite"/>
    </source>
</evidence>
<dbReference type="GO" id="GO:0035556">
    <property type="term" value="P:intracellular signal transduction"/>
    <property type="evidence" value="ECO:0007669"/>
    <property type="project" value="TreeGrafter"/>
</dbReference>
<evidence type="ECO:0000313" key="2">
    <source>
        <dbReference type="EMBL" id="QHT31970.1"/>
    </source>
</evidence>
<sequence length="532" mass="62540">MMPYENEEYTKYNPLHEELGITLTSRVATYENRISYNKYEIIDTSGNKNECFKKYITLVDYVKFLIGKYKSDDVYLLPNKDKNNDTKTLFEEYINSHHNYAYVDAFFYYLTSNLLDKGFAHGLKFYDSYLCMSKDCEIDIVDDFEYLCDSNYFNEKLNNLFHFKDDNLGDFFNKKKPITISDNDINVEFEQLDLNVQDENVQDENVQEQEDDNVQEQVQNIEDKEDLELVEDIPANETDSDDDSAVVDDSCSDCESKSGSDTDYETESDSNDKDEIEKLILVVKKIPTQVIAIENCEGTFDSLLEKNNLTIEELESAMFQVVLMLYVYQNVFDFTHNDLHTNNIMYITTEEPFLYYKIKDVLYIIPTFGKIYKIIDFGRSIYKVNDKLICSDSFSVNGTAHTQYNFEPFFNKNKNIVNPNKSFDLCRLACSMIDFIIDDVKQINKFKEVPVYDLIISWLYDDNGVNVLYKNNGEERYPDFKLYKMIARIVNNHTPEKQFDHPCFSKYIDSRVFIDLSKYNDIDELIKIPVRL</sequence>
<accession>A0A6C0EUS0</accession>
<dbReference type="GO" id="GO:0000278">
    <property type="term" value="P:mitotic cell cycle"/>
    <property type="evidence" value="ECO:0007669"/>
    <property type="project" value="TreeGrafter"/>
</dbReference>
<dbReference type="Gene3D" id="1.10.510.10">
    <property type="entry name" value="Transferase(Phosphotransferase) domain 1"/>
    <property type="match status" value="1"/>
</dbReference>
<dbReference type="PANTHER" id="PTHR24419:SF18">
    <property type="entry name" value="SERINE_THREONINE-PROTEIN KINASE HASPIN"/>
    <property type="match status" value="1"/>
</dbReference>
<dbReference type="GO" id="GO:0072354">
    <property type="term" value="F:histone H3T3 kinase activity"/>
    <property type="evidence" value="ECO:0007669"/>
    <property type="project" value="TreeGrafter"/>
</dbReference>